<dbReference type="Pfam" id="PF16198">
    <property type="entry name" value="TruB_C_2"/>
    <property type="match status" value="1"/>
</dbReference>
<proteinExistence type="inferred from homology"/>
<evidence type="ECO:0000259" key="7">
    <source>
        <dbReference type="Pfam" id="PF01509"/>
    </source>
</evidence>
<dbReference type="GO" id="GO:0031119">
    <property type="term" value="P:tRNA pseudouridine synthesis"/>
    <property type="evidence" value="ECO:0007669"/>
    <property type="project" value="UniProtKB-UniRule"/>
</dbReference>
<dbReference type="RefSeq" id="WP_008413435.1">
    <property type="nucleotide sequence ID" value="NZ_CAOS01000015.1"/>
</dbReference>
<dbReference type="CDD" id="cd02573">
    <property type="entry name" value="PseudoU_synth_EcTruB"/>
    <property type="match status" value="1"/>
</dbReference>
<dbReference type="InterPro" id="IPR015947">
    <property type="entry name" value="PUA-like_sf"/>
</dbReference>
<accession>K8ELS4</accession>
<feature type="domain" description="PUA" evidence="6">
    <location>
        <begin position="240"/>
        <end position="286"/>
    </location>
</feature>
<dbReference type="Gene3D" id="2.30.130.10">
    <property type="entry name" value="PUA domain"/>
    <property type="match status" value="1"/>
</dbReference>
<dbReference type="OrthoDB" id="9802309at2"/>
<feature type="domain" description="tRNA pseudouridylate synthase B C-terminal" evidence="8">
    <location>
        <begin position="177"/>
        <end position="235"/>
    </location>
</feature>
<evidence type="ECO:0000259" key="6">
    <source>
        <dbReference type="Pfam" id="PF01472"/>
    </source>
</evidence>
<dbReference type="Gene3D" id="3.30.2350.10">
    <property type="entry name" value="Pseudouridine synthase"/>
    <property type="match status" value="1"/>
</dbReference>
<dbReference type="SUPFAM" id="SSF55120">
    <property type="entry name" value="Pseudouridine synthase"/>
    <property type="match status" value="1"/>
</dbReference>
<dbReference type="InterPro" id="IPR036974">
    <property type="entry name" value="PUA_sf"/>
</dbReference>
<dbReference type="Proteomes" id="UP000009315">
    <property type="component" value="Unassembled WGS sequence"/>
</dbReference>
<feature type="domain" description="Pseudouridine synthase II N-terminal" evidence="7">
    <location>
        <begin position="23"/>
        <end position="176"/>
    </location>
</feature>
<keyword evidence="10" id="KW-1185">Reference proteome</keyword>
<feature type="active site" description="Nucleophile" evidence="5">
    <location>
        <position position="38"/>
    </location>
</feature>
<name>K8ELS4_9FIRM</name>
<evidence type="ECO:0000259" key="8">
    <source>
        <dbReference type="Pfam" id="PF16198"/>
    </source>
</evidence>
<dbReference type="PANTHER" id="PTHR13767:SF2">
    <property type="entry name" value="PSEUDOURIDYLATE SYNTHASE TRUB1"/>
    <property type="match status" value="1"/>
</dbReference>
<sequence>MDGILNILKPPGMTSHDVVQYVRKVTGIKKCGHTGTLDPGAAGVLPVCLGKATKLARFLAEGDKTYRGEITLGIATTSQDAFGEVVARQSAAGITWERLQEVFAGFTGQLKQTPPMTSAVRVQGQRLYEWERQGKIVEVPSRLVTIYQLKIIDSWHWHTPHPRILFDVTCSKGTYVRTLCSDIGQALGCGAYMSFLLRTRVGHFELAGAVTLEQLTKLAAEKNWAAAIIPMTQAVHHLPAVEVHASAIKSVTSGATLYPAGVLARTGQINPGDLVRVQADRQLLAIYKAVQEEQQAVKRLIFKPELVLVP</sequence>
<comment type="similarity">
    <text evidence="2 5">Belongs to the pseudouridine synthase TruB family. Type 1 subfamily.</text>
</comment>
<dbReference type="FunFam" id="3.30.2350.10:FF:000011">
    <property type="entry name" value="tRNA pseudouridine synthase B"/>
    <property type="match status" value="1"/>
</dbReference>
<evidence type="ECO:0000313" key="10">
    <source>
        <dbReference type="Proteomes" id="UP000009315"/>
    </source>
</evidence>
<keyword evidence="4 5" id="KW-0413">Isomerase</keyword>
<dbReference type="Pfam" id="PF01509">
    <property type="entry name" value="TruB_N"/>
    <property type="match status" value="1"/>
</dbReference>
<evidence type="ECO:0000256" key="2">
    <source>
        <dbReference type="ARBA" id="ARBA00005642"/>
    </source>
</evidence>
<dbReference type="CDD" id="cd07953">
    <property type="entry name" value="PUA"/>
    <property type="match status" value="1"/>
</dbReference>
<organism evidence="9 10">
    <name type="scientific">Desulforamulus hydrothermalis Lam5 = DSM 18033</name>
    <dbReference type="NCBI Taxonomy" id="1121428"/>
    <lineage>
        <taxon>Bacteria</taxon>
        <taxon>Bacillati</taxon>
        <taxon>Bacillota</taxon>
        <taxon>Clostridia</taxon>
        <taxon>Eubacteriales</taxon>
        <taxon>Peptococcaceae</taxon>
        <taxon>Desulforamulus</taxon>
    </lineage>
</organism>
<dbReference type="HAMAP" id="MF_01080">
    <property type="entry name" value="TruB_bact"/>
    <property type="match status" value="1"/>
</dbReference>
<evidence type="ECO:0000256" key="3">
    <source>
        <dbReference type="ARBA" id="ARBA00022694"/>
    </source>
</evidence>
<comment type="caution">
    <text evidence="9">The sequence shown here is derived from an EMBL/GenBank/DDBJ whole genome shotgun (WGS) entry which is preliminary data.</text>
</comment>
<dbReference type="GO" id="GO:1990481">
    <property type="term" value="P:mRNA pseudouridine synthesis"/>
    <property type="evidence" value="ECO:0007669"/>
    <property type="project" value="TreeGrafter"/>
</dbReference>
<dbReference type="PANTHER" id="PTHR13767">
    <property type="entry name" value="TRNA-PSEUDOURIDINE SYNTHASE"/>
    <property type="match status" value="1"/>
</dbReference>
<dbReference type="eggNOG" id="COG0130">
    <property type="taxonomic scope" value="Bacteria"/>
</dbReference>
<dbReference type="PROSITE" id="PS50890">
    <property type="entry name" value="PUA"/>
    <property type="match status" value="1"/>
</dbReference>
<keyword evidence="3 5" id="KW-0819">tRNA processing</keyword>
<dbReference type="STRING" id="1121428.DESHY_80088"/>
<dbReference type="InterPro" id="IPR014780">
    <property type="entry name" value="tRNA_psdUridine_synth_TruB"/>
</dbReference>
<dbReference type="GO" id="GO:0003723">
    <property type="term" value="F:RNA binding"/>
    <property type="evidence" value="ECO:0007669"/>
    <property type="project" value="InterPro"/>
</dbReference>
<dbReference type="NCBIfam" id="TIGR00431">
    <property type="entry name" value="TruB"/>
    <property type="match status" value="1"/>
</dbReference>
<dbReference type="EC" id="5.4.99.25" evidence="5"/>
<dbReference type="InterPro" id="IPR002478">
    <property type="entry name" value="PUA"/>
</dbReference>
<evidence type="ECO:0000256" key="5">
    <source>
        <dbReference type="HAMAP-Rule" id="MF_01080"/>
    </source>
</evidence>
<protein>
    <recommendedName>
        <fullName evidence="5">tRNA pseudouridine synthase B</fullName>
        <ecNumber evidence="5">5.4.99.25</ecNumber>
    </recommendedName>
    <alternativeName>
        <fullName evidence="5">tRNA pseudouridine(55) synthase</fullName>
        <shortName evidence="5">Psi55 synthase</shortName>
    </alternativeName>
    <alternativeName>
        <fullName evidence="5">tRNA pseudouridylate synthase</fullName>
    </alternativeName>
    <alternativeName>
        <fullName evidence="5">tRNA-uridine isomerase</fullName>
    </alternativeName>
</protein>
<evidence type="ECO:0000313" key="9">
    <source>
        <dbReference type="EMBL" id="CCO09421.1"/>
    </source>
</evidence>
<dbReference type="SUPFAM" id="SSF88697">
    <property type="entry name" value="PUA domain-like"/>
    <property type="match status" value="1"/>
</dbReference>
<dbReference type="InterPro" id="IPR032819">
    <property type="entry name" value="TruB_C"/>
</dbReference>
<comment type="catalytic activity">
    <reaction evidence="1 5">
        <text>uridine(55) in tRNA = pseudouridine(55) in tRNA</text>
        <dbReference type="Rhea" id="RHEA:42532"/>
        <dbReference type="Rhea" id="RHEA-COMP:10101"/>
        <dbReference type="Rhea" id="RHEA-COMP:10102"/>
        <dbReference type="ChEBI" id="CHEBI:65314"/>
        <dbReference type="ChEBI" id="CHEBI:65315"/>
        <dbReference type="EC" id="5.4.99.25"/>
    </reaction>
</comment>
<dbReference type="GO" id="GO:0160148">
    <property type="term" value="F:tRNA pseudouridine(55) synthase activity"/>
    <property type="evidence" value="ECO:0007669"/>
    <property type="project" value="UniProtKB-EC"/>
</dbReference>
<gene>
    <name evidence="5 9" type="primary">truB</name>
    <name evidence="9" type="ORF">DESHY_80088</name>
</gene>
<reference evidence="9 10" key="1">
    <citation type="journal article" date="2013" name="Genome Announc.">
        <title>Genome Sequence of the Sulfate-Reducing Bacterium Desulfotomaculum hydrothermale Lam5(T).</title>
        <authorList>
            <person name="Amin O."/>
            <person name="Fardeau M.L."/>
            <person name="Valette O."/>
            <person name="Hirschler-Rea A."/>
            <person name="Barbe V."/>
            <person name="Medigue C."/>
            <person name="Vacherie B."/>
            <person name="Ollivier B."/>
            <person name="Bertin P.N."/>
            <person name="Dolla A."/>
        </authorList>
    </citation>
    <scope>NUCLEOTIDE SEQUENCE [LARGE SCALE GENOMIC DNA]</scope>
    <source>
        <strain evidence="10">Lam5 / DSM 18033</strain>
    </source>
</reference>
<comment type="function">
    <text evidence="5">Responsible for synthesis of pseudouridine from uracil-55 in the psi GC loop of transfer RNAs.</text>
</comment>
<evidence type="ECO:0000256" key="4">
    <source>
        <dbReference type="ARBA" id="ARBA00023235"/>
    </source>
</evidence>
<dbReference type="Pfam" id="PF01472">
    <property type="entry name" value="PUA"/>
    <property type="match status" value="1"/>
</dbReference>
<dbReference type="AlphaFoldDB" id="K8ELS4"/>
<dbReference type="InterPro" id="IPR002501">
    <property type="entry name" value="PsdUridine_synth_N"/>
</dbReference>
<dbReference type="EMBL" id="CAOS01000015">
    <property type="protein sequence ID" value="CCO09421.1"/>
    <property type="molecule type" value="Genomic_DNA"/>
</dbReference>
<evidence type="ECO:0000256" key="1">
    <source>
        <dbReference type="ARBA" id="ARBA00000385"/>
    </source>
</evidence>
<dbReference type="InterPro" id="IPR020103">
    <property type="entry name" value="PsdUridine_synth_cat_dom_sf"/>
</dbReference>